<feature type="region of interest" description="Disordered" evidence="1">
    <location>
        <begin position="58"/>
        <end position="80"/>
    </location>
</feature>
<dbReference type="SUPFAM" id="SSF49842">
    <property type="entry name" value="TNF-like"/>
    <property type="match status" value="1"/>
</dbReference>
<gene>
    <name evidence="3" type="ORF">MGAL_10B083884</name>
</gene>
<accession>A0A8B6FWD1</accession>
<feature type="region of interest" description="Disordered" evidence="1">
    <location>
        <begin position="168"/>
        <end position="188"/>
    </location>
</feature>
<evidence type="ECO:0000313" key="4">
    <source>
        <dbReference type="Proteomes" id="UP000596742"/>
    </source>
</evidence>
<keyword evidence="2" id="KW-0472">Membrane</keyword>
<reference evidence="3" key="1">
    <citation type="submission" date="2018-11" db="EMBL/GenBank/DDBJ databases">
        <authorList>
            <person name="Alioto T."/>
            <person name="Alioto T."/>
        </authorList>
    </citation>
    <scope>NUCLEOTIDE SEQUENCE</scope>
</reference>
<feature type="compositionally biased region" description="Basic and acidic residues" evidence="1">
    <location>
        <begin position="59"/>
        <end position="80"/>
    </location>
</feature>
<comment type="caution">
    <text evidence="3">The sequence shown here is derived from an EMBL/GenBank/DDBJ whole genome shotgun (WGS) entry which is preliminary data.</text>
</comment>
<dbReference type="InterPro" id="IPR008983">
    <property type="entry name" value="Tumour_necrosis_fac-like_dom"/>
</dbReference>
<dbReference type="OrthoDB" id="6076006at2759"/>
<dbReference type="Gene3D" id="2.60.120.40">
    <property type="match status" value="1"/>
</dbReference>
<feature type="transmembrane region" description="Helical" evidence="2">
    <location>
        <begin position="6"/>
        <end position="26"/>
    </location>
</feature>
<evidence type="ECO:0008006" key="5">
    <source>
        <dbReference type="Google" id="ProtNLM"/>
    </source>
</evidence>
<evidence type="ECO:0000256" key="1">
    <source>
        <dbReference type="SAM" id="MobiDB-lite"/>
    </source>
</evidence>
<evidence type="ECO:0000256" key="2">
    <source>
        <dbReference type="SAM" id="Phobius"/>
    </source>
</evidence>
<dbReference type="EMBL" id="UYJE01007536">
    <property type="protein sequence ID" value="VDI55768.1"/>
    <property type="molecule type" value="Genomic_DNA"/>
</dbReference>
<proteinExistence type="predicted"/>
<keyword evidence="2" id="KW-0812">Transmembrane</keyword>
<evidence type="ECO:0000313" key="3">
    <source>
        <dbReference type="EMBL" id="VDI55768.1"/>
    </source>
</evidence>
<keyword evidence="2" id="KW-1133">Transmembrane helix</keyword>
<dbReference type="AlphaFoldDB" id="A0A8B6FWD1"/>
<name>A0A8B6FWD1_MYTGA</name>
<keyword evidence="4" id="KW-1185">Reference proteome</keyword>
<sequence>MKVTQNNAPVCIQNFGYFIICFYILWSSKEIARLSNDVVVLRKSVQDILIDGHIPVQNTREHDPMHKNVQDDDDTENKASDDQYFRHKRFADKDKKKCKKEKRYLRKCRKKLRNKAIVSSKEAALQAAHVELDFRINTTMSKKLLMAIDKCYKEFGGLVCYNNKTYESDSRQSGKTYNNKTYESDSRQSEKTLSVPWKLSSPKEMSPLELTSEHGKYKVKYDGLYLVYLNILFIPTNLEERAAIFLDDKQIMTCQDGVYMGHELDIADRQQNFTEKSCATLGTFIINKGQTLSIRIETQSTKLRLWGVGNNFGVILLHKK</sequence>
<protein>
    <recommendedName>
        <fullName evidence="5">TNF family profile domain-containing protein</fullName>
    </recommendedName>
</protein>
<dbReference type="Proteomes" id="UP000596742">
    <property type="component" value="Unassembled WGS sequence"/>
</dbReference>
<organism evidence="3 4">
    <name type="scientific">Mytilus galloprovincialis</name>
    <name type="common">Mediterranean mussel</name>
    <dbReference type="NCBI Taxonomy" id="29158"/>
    <lineage>
        <taxon>Eukaryota</taxon>
        <taxon>Metazoa</taxon>
        <taxon>Spiralia</taxon>
        <taxon>Lophotrochozoa</taxon>
        <taxon>Mollusca</taxon>
        <taxon>Bivalvia</taxon>
        <taxon>Autobranchia</taxon>
        <taxon>Pteriomorphia</taxon>
        <taxon>Mytilida</taxon>
        <taxon>Mytiloidea</taxon>
        <taxon>Mytilidae</taxon>
        <taxon>Mytilinae</taxon>
        <taxon>Mytilus</taxon>
    </lineage>
</organism>